<dbReference type="Proteomes" id="UP001165366">
    <property type="component" value="Unassembled WGS sequence"/>
</dbReference>
<organism evidence="6 7">
    <name type="scientific">Rhodohalobacter sulfatireducens</name>
    <dbReference type="NCBI Taxonomy" id="2911366"/>
    <lineage>
        <taxon>Bacteria</taxon>
        <taxon>Pseudomonadati</taxon>
        <taxon>Balneolota</taxon>
        <taxon>Balneolia</taxon>
        <taxon>Balneolales</taxon>
        <taxon>Balneolaceae</taxon>
        <taxon>Rhodohalobacter</taxon>
    </lineage>
</organism>
<gene>
    <name evidence="6" type="ORF">L6773_03450</name>
</gene>
<comment type="cofactor">
    <cofactor evidence="1">
        <name>FAD</name>
        <dbReference type="ChEBI" id="CHEBI:57692"/>
    </cofactor>
</comment>
<dbReference type="Pfam" id="PF01266">
    <property type="entry name" value="DAO"/>
    <property type="match status" value="1"/>
</dbReference>
<evidence type="ECO:0000256" key="4">
    <source>
        <dbReference type="ARBA" id="ARBA00023002"/>
    </source>
</evidence>
<dbReference type="PANTHER" id="PTHR10961:SF7">
    <property type="entry name" value="FAD DEPENDENT OXIDOREDUCTASE DOMAIN-CONTAINING PROTEIN"/>
    <property type="match status" value="1"/>
</dbReference>
<name>A0ABS9K9T4_9BACT</name>
<evidence type="ECO:0000313" key="7">
    <source>
        <dbReference type="Proteomes" id="UP001165366"/>
    </source>
</evidence>
<feature type="domain" description="FAD dependent oxidoreductase" evidence="5">
    <location>
        <begin position="3"/>
        <end position="393"/>
    </location>
</feature>
<dbReference type="RefSeq" id="WP_237852451.1">
    <property type="nucleotide sequence ID" value="NZ_JAKLWS010000003.1"/>
</dbReference>
<keyword evidence="7" id="KW-1185">Reference proteome</keyword>
<dbReference type="PANTHER" id="PTHR10961">
    <property type="entry name" value="PEROXISOMAL SARCOSINE OXIDASE"/>
    <property type="match status" value="1"/>
</dbReference>
<proteinExistence type="predicted"/>
<evidence type="ECO:0000259" key="5">
    <source>
        <dbReference type="Pfam" id="PF01266"/>
    </source>
</evidence>
<dbReference type="InterPro" id="IPR045170">
    <property type="entry name" value="MTOX"/>
</dbReference>
<dbReference type="InterPro" id="IPR036188">
    <property type="entry name" value="FAD/NAD-bd_sf"/>
</dbReference>
<reference evidence="6" key="2">
    <citation type="submission" date="2024-05" db="EMBL/GenBank/DDBJ databases">
        <title>Rhodohalobacter halophilus gen. nov., sp. nov., a moderately halophilic member of the family Balneolaceae.</title>
        <authorList>
            <person name="Xia J."/>
        </authorList>
    </citation>
    <scope>NUCLEOTIDE SEQUENCE</scope>
    <source>
        <strain evidence="6">WB101</strain>
    </source>
</reference>
<evidence type="ECO:0000256" key="1">
    <source>
        <dbReference type="ARBA" id="ARBA00001974"/>
    </source>
</evidence>
<comment type="caution">
    <text evidence="6">The sequence shown here is derived from an EMBL/GenBank/DDBJ whole genome shotgun (WGS) entry which is preliminary data.</text>
</comment>
<keyword evidence="4" id="KW-0560">Oxidoreductase</keyword>
<dbReference type="SUPFAM" id="SSF51905">
    <property type="entry name" value="FAD/NAD(P)-binding domain"/>
    <property type="match status" value="1"/>
</dbReference>
<protein>
    <submittedName>
        <fullName evidence="6">FAD-dependent oxidoreductase</fullName>
    </submittedName>
</protein>
<reference evidence="6" key="1">
    <citation type="submission" date="2022-01" db="EMBL/GenBank/DDBJ databases">
        <authorList>
            <person name="Wang Y."/>
        </authorList>
    </citation>
    <scope>NUCLEOTIDE SEQUENCE</scope>
    <source>
        <strain evidence="6">WB101</strain>
    </source>
</reference>
<dbReference type="InterPro" id="IPR006076">
    <property type="entry name" value="FAD-dep_OxRdtase"/>
</dbReference>
<accession>A0ABS9K9T4</accession>
<evidence type="ECO:0000256" key="2">
    <source>
        <dbReference type="ARBA" id="ARBA00022630"/>
    </source>
</evidence>
<dbReference type="EMBL" id="JAKLWS010000003">
    <property type="protein sequence ID" value="MCG2587607.1"/>
    <property type="molecule type" value="Genomic_DNA"/>
</dbReference>
<evidence type="ECO:0000313" key="6">
    <source>
        <dbReference type="EMBL" id="MCG2587607.1"/>
    </source>
</evidence>
<dbReference type="Gene3D" id="3.30.9.10">
    <property type="entry name" value="D-Amino Acid Oxidase, subunit A, domain 2"/>
    <property type="match status" value="1"/>
</dbReference>
<keyword evidence="3" id="KW-0274">FAD</keyword>
<evidence type="ECO:0000256" key="3">
    <source>
        <dbReference type="ARBA" id="ARBA00022827"/>
    </source>
</evidence>
<keyword evidence="2" id="KW-0285">Flavoprotein</keyword>
<dbReference type="Gene3D" id="3.50.50.60">
    <property type="entry name" value="FAD/NAD(P)-binding domain"/>
    <property type="match status" value="1"/>
</dbReference>
<sequence>MKDIVVIGGGLMGSSTAWHLSNQGENVLLIEQQDSVYTFGSSFGEARISRSLGPENDIFSYLHNRTVSETEKLIDFLNEKESANNHQMDDIYSTSPVSYIYYRSFQNTVNNLVKNQSDPFEYAASAEEVSMKFGMSVPDSALVLREFKQYSGTLNPKELIKKLHKGIEYHGNEIRYNHEVTGLKKKEGLYEIQITNTKNRETQTILSKKVVSAAGPYTGKLLKDIAPEFDELISPKRVFLVFMKIDPEKYKSLTNNQKQKIREFYPVADFTSDLMYSMIEKEDSDGVPIIKIGGHLIREEIQSLDQVWQKELNEDEKSWGIRATLNYLQQLNIPVQNEDLQYVDGYSCVYSLTTSEVPFVTNILDDQNQPDPNFIVLGGMSGVGAKGTMTYGLIGANLLLQQEEETTIYQQTKAALGSDRLLKQNSAYNPASAKLNNQTTSWFVRDK</sequence>